<protein>
    <submittedName>
        <fullName evidence="2">ImmA/IrrE family metallo-endopeptidase</fullName>
    </submittedName>
</protein>
<sequence>MTSTANTYDPYRHAASLGIRIVEAQPPAGTLALWDEQTRTILTAPGLLWRQRRCVIAHELAHAINGDEHSPMDDVASTKRERRADALAAGWLLQPHAVKTALAVAPDSLPAAAAELEVTERILSTWLWEHSKRGGLDS</sequence>
<name>A0A930LFJ0_9MICC</name>
<dbReference type="Gene3D" id="1.10.10.2910">
    <property type="match status" value="1"/>
</dbReference>
<dbReference type="RefSeq" id="WP_303975811.1">
    <property type="nucleotide sequence ID" value="NZ_JABZXR010000020.1"/>
</dbReference>
<evidence type="ECO:0000313" key="3">
    <source>
        <dbReference type="Proteomes" id="UP000756427"/>
    </source>
</evidence>
<evidence type="ECO:0000313" key="2">
    <source>
        <dbReference type="EMBL" id="MBF1663994.1"/>
    </source>
</evidence>
<gene>
    <name evidence="2" type="ORF">HXO64_05495</name>
</gene>
<evidence type="ECO:0000259" key="1">
    <source>
        <dbReference type="Pfam" id="PF06114"/>
    </source>
</evidence>
<comment type="caution">
    <text evidence="2">The sequence shown here is derived from an EMBL/GenBank/DDBJ whole genome shotgun (WGS) entry which is preliminary data.</text>
</comment>
<reference evidence="2" key="1">
    <citation type="submission" date="2020-04" db="EMBL/GenBank/DDBJ databases">
        <title>Deep metagenomics examines the oral microbiome during advanced dental caries in children, revealing novel taxa and co-occurrences with host molecules.</title>
        <authorList>
            <person name="Baker J.L."/>
            <person name="Morton J.T."/>
            <person name="Dinis M."/>
            <person name="Alvarez R."/>
            <person name="Tran N.C."/>
            <person name="Knight R."/>
            <person name="Edlund A."/>
        </authorList>
    </citation>
    <scope>NUCLEOTIDE SEQUENCE</scope>
    <source>
        <strain evidence="2">JCVI_44_bin.2</strain>
    </source>
</reference>
<dbReference type="Pfam" id="PF06114">
    <property type="entry name" value="Peptidase_M78"/>
    <property type="match status" value="1"/>
</dbReference>
<accession>A0A930LFJ0</accession>
<proteinExistence type="predicted"/>
<feature type="domain" description="IrrE N-terminal-like" evidence="1">
    <location>
        <begin position="16"/>
        <end position="120"/>
    </location>
</feature>
<dbReference type="InterPro" id="IPR010359">
    <property type="entry name" value="IrrE_HExxH"/>
</dbReference>
<organism evidence="2 3">
    <name type="scientific">Rothia mucilaginosa</name>
    <dbReference type="NCBI Taxonomy" id="43675"/>
    <lineage>
        <taxon>Bacteria</taxon>
        <taxon>Bacillati</taxon>
        <taxon>Actinomycetota</taxon>
        <taxon>Actinomycetes</taxon>
        <taxon>Micrococcales</taxon>
        <taxon>Micrococcaceae</taxon>
        <taxon>Rothia</taxon>
    </lineage>
</organism>
<dbReference type="AlphaFoldDB" id="A0A930LFJ0"/>
<dbReference type="Proteomes" id="UP000756427">
    <property type="component" value="Unassembled WGS sequence"/>
</dbReference>
<dbReference type="EMBL" id="JABZXR010000020">
    <property type="protein sequence ID" value="MBF1663994.1"/>
    <property type="molecule type" value="Genomic_DNA"/>
</dbReference>